<dbReference type="KEGG" id="bmy:BM_BM8593"/>
<reference evidence="3 5" key="1">
    <citation type="journal article" date="2007" name="Science">
        <title>Draft genome of the filarial nematode parasite Brugia malayi.</title>
        <authorList>
            <person name="Ghedin E."/>
            <person name="Wang S."/>
            <person name="Spiro D."/>
            <person name="Caler E."/>
            <person name="Zhao Q."/>
            <person name="Crabtree J."/>
            <person name="Allen J.E."/>
            <person name="Delcher A.L."/>
            <person name="Guiliano D.B."/>
            <person name="Miranda-Saavedra D."/>
            <person name="Angiuoli S.V."/>
            <person name="Creasy T."/>
            <person name="Amedeo P."/>
            <person name="Haas B."/>
            <person name="El-Sayed N.M."/>
            <person name="Wortman J.R."/>
            <person name="Feldblyum T."/>
            <person name="Tallon L."/>
            <person name="Schatz M."/>
            <person name="Shumway M."/>
            <person name="Koo H."/>
            <person name="Salzberg S.L."/>
            <person name="Schobel S."/>
            <person name="Pertea M."/>
            <person name="Pop M."/>
            <person name="White O."/>
            <person name="Barton G.J."/>
            <person name="Carlow C.K."/>
            <person name="Crawford M.J."/>
            <person name="Daub J."/>
            <person name="Dimmic M.W."/>
            <person name="Estes C.F."/>
            <person name="Foster J.M."/>
            <person name="Ganatra M."/>
            <person name="Gregory W.F."/>
            <person name="Johnson N.M."/>
            <person name="Jin J."/>
            <person name="Komuniecki R."/>
            <person name="Korf I."/>
            <person name="Kumar S."/>
            <person name="Laney S."/>
            <person name="Li B.W."/>
            <person name="Li W."/>
            <person name="Lindblom T.H."/>
            <person name="Lustigman S."/>
            <person name="Ma D."/>
            <person name="Maina C.V."/>
            <person name="Martin D.M."/>
            <person name="McCarter J.P."/>
            <person name="McReynolds L."/>
            <person name="Mitreva M."/>
            <person name="Nutman T.B."/>
            <person name="Parkinson J."/>
            <person name="Peregrin-Alvarez J.M."/>
            <person name="Poole C."/>
            <person name="Ren Q."/>
            <person name="Saunders L."/>
            <person name="Sluder A.E."/>
            <person name="Smith K."/>
            <person name="Stanke M."/>
            <person name="Unnasch T.R."/>
            <person name="Ware J."/>
            <person name="Wei A.D."/>
            <person name="Weil G."/>
            <person name="Williams D.J."/>
            <person name="Zhang Y."/>
            <person name="Williams S.A."/>
            <person name="Fraser-Liggett C."/>
            <person name="Slatko B."/>
            <person name="Blaxter M.L."/>
            <person name="Scott A.L."/>
        </authorList>
    </citation>
    <scope>NUCLEOTIDE SEQUENCE</scope>
    <source>
        <strain evidence="3 5">FR3</strain>
    </source>
</reference>
<evidence type="ECO:0000313" key="6">
    <source>
        <dbReference type="WBParaSite" id="Bm8593a.1"/>
    </source>
</evidence>
<dbReference type="EMBL" id="CAAKNF010000193">
    <property type="protein sequence ID" value="VIO94936.1"/>
    <property type="molecule type" value="Genomic_DNA"/>
</dbReference>
<gene>
    <name evidence="3 4 6" type="ORF">Bm8593</name>
    <name evidence="4" type="ORF">BM_BM8593</name>
    <name evidence="3" type="ORF">BM_Bm8593</name>
</gene>
<keyword evidence="5" id="KW-1185">Reference proteome</keyword>
<evidence type="ECO:0000313" key="3">
    <source>
        <dbReference type="EMBL" id="CDQ05077.1"/>
    </source>
</evidence>
<accession>A0A4E9FF31</accession>
<dbReference type="AlphaFoldDB" id="A0A0J9Y9I6"/>
<dbReference type="EMBL" id="LN856460">
    <property type="protein sequence ID" value="CDQ05077.1"/>
    <property type="molecule type" value="Genomic_DNA"/>
</dbReference>
<feature type="domain" description="Abnormal cell migration protein 18-like fibronectin type I" evidence="2">
    <location>
        <begin position="19"/>
        <end position="87"/>
    </location>
</feature>
<keyword evidence="1" id="KW-0732">Signal</keyword>
<evidence type="ECO:0000313" key="4">
    <source>
        <dbReference type="EMBL" id="VIO94936.1"/>
    </source>
</evidence>
<reference evidence="3" key="2">
    <citation type="submission" date="2012-12" db="EMBL/GenBank/DDBJ databases">
        <authorList>
            <person name="Gao Y.W."/>
            <person name="Fan S.T."/>
            <person name="Sun H.T."/>
            <person name="Wang Z."/>
            <person name="Gao X.L."/>
            <person name="Li Y.G."/>
            <person name="Wang T.C."/>
            <person name="Zhang K."/>
            <person name="Xu W.W."/>
            <person name="Yu Z.J."/>
            <person name="Xia X.Z."/>
        </authorList>
    </citation>
    <scope>NUCLEOTIDE SEQUENCE</scope>
    <source>
        <strain evidence="3">FR3</strain>
    </source>
</reference>
<accession>A0A0J9Y9I6</accession>
<dbReference type="WBParaSite" id="Bm8593a.1">
    <property type="protein sequence ID" value="Bm8593a.1"/>
    <property type="gene ID" value="WBGene00228854"/>
</dbReference>
<dbReference type="Proteomes" id="UP000006672">
    <property type="component" value="Unassembled WGS sequence"/>
</dbReference>
<dbReference type="GeneID" id="66060294"/>
<reference evidence="4" key="3">
    <citation type="submission" date="2019-04" db="EMBL/GenBank/DDBJ databases">
        <authorList>
            <person name="Howe K."/>
            <person name="Paulini M."/>
            <person name="Williams G."/>
        </authorList>
    </citation>
    <scope>NUCLEOTIDE SEQUENCE [LARGE SCALE GENOMIC DNA]</scope>
    <source>
        <strain evidence="4">FR3</strain>
    </source>
</reference>
<dbReference type="CTD" id="66060294"/>
<evidence type="ECO:0000259" key="2">
    <source>
        <dbReference type="Pfam" id="PF23003"/>
    </source>
</evidence>
<dbReference type="Pfam" id="PF23003">
    <property type="entry name" value="Fn1_2"/>
    <property type="match status" value="1"/>
</dbReference>
<name>A0A0J9Y9I6_BRUMA</name>
<sequence length="95" mass="10629">MKVLIGIIVLLIATNINQACVINGKIYENGDTWIENNFEMKCDAKIDGSWRTRITACLAPGGFRLLVGTEFTEAGRKYTCTRKPDGRVEFAYRPA</sequence>
<evidence type="ECO:0000256" key="1">
    <source>
        <dbReference type="SAM" id="SignalP"/>
    </source>
</evidence>
<reference evidence="6" key="4">
    <citation type="submission" date="2019-12" db="UniProtKB">
        <authorList>
            <consortium name="WormBaseParasite"/>
        </authorList>
    </citation>
    <scope>IDENTIFICATION</scope>
</reference>
<feature type="chain" id="PRO_5023867659" evidence="1">
    <location>
        <begin position="20"/>
        <end position="95"/>
    </location>
</feature>
<evidence type="ECO:0000313" key="5">
    <source>
        <dbReference type="Proteomes" id="UP000006672"/>
    </source>
</evidence>
<dbReference type="RefSeq" id="XP_042935314.1">
    <property type="nucleotide sequence ID" value="XM_043079380.1"/>
</dbReference>
<feature type="signal peptide" evidence="1">
    <location>
        <begin position="1"/>
        <end position="19"/>
    </location>
</feature>
<dbReference type="InterPro" id="IPR055119">
    <property type="entry name" value="Mig18_Fn1"/>
</dbReference>
<dbReference type="OrthoDB" id="5804559at2759"/>
<protein>
    <submittedName>
        <fullName evidence="3 6">Bm8593</fullName>
    </submittedName>
</protein>
<proteinExistence type="predicted"/>
<organism evidence="3">
    <name type="scientific">Brugia malayi</name>
    <name type="common">Filarial nematode worm</name>
    <dbReference type="NCBI Taxonomy" id="6279"/>
    <lineage>
        <taxon>Eukaryota</taxon>
        <taxon>Metazoa</taxon>
        <taxon>Ecdysozoa</taxon>
        <taxon>Nematoda</taxon>
        <taxon>Chromadorea</taxon>
        <taxon>Rhabditida</taxon>
        <taxon>Spirurina</taxon>
        <taxon>Spiruromorpha</taxon>
        <taxon>Filarioidea</taxon>
        <taxon>Onchocercidae</taxon>
        <taxon>Brugia</taxon>
    </lineage>
</organism>
<dbReference type="OMA" id="YTCTRKP"/>